<dbReference type="AlphaFoldDB" id="A0A2S6H703"/>
<gene>
    <name evidence="4" type="ORF">B0F88_102249</name>
</gene>
<dbReference type="EMBL" id="PTIY01000002">
    <property type="protein sequence ID" value="PPK73269.1"/>
    <property type="molecule type" value="Genomic_DNA"/>
</dbReference>
<dbReference type="InterPro" id="IPR001647">
    <property type="entry name" value="HTH_TetR"/>
</dbReference>
<dbReference type="InterPro" id="IPR050624">
    <property type="entry name" value="HTH-type_Tx_Regulator"/>
</dbReference>
<dbReference type="PROSITE" id="PS50977">
    <property type="entry name" value="HTH_TETR_2"/>
    <property type="match status" value="1"/>
</dbReference>
<dbReference type="Gene3D" id="1.10.357.10">
    <property type="entry name" value="Tetracycline Repressor, domain 2"/>
    <property type="match status" value="1"/>
</dbReference>
<sequence length="206" mass="23494">MFSAPEFTPDPVRERLLKAALDSFLSDEYHKVTTRLIAEKADANISMIRYYFGNKEGLYEEMIRDTLNPLLKALDGQMLDSVNGFEDFFRLYYETMSKYPEFPKLILKILALNQGPGRRFIQQLLERGRTRGAQKVQDLKSAGHVTASLDPDIVRMAFVSLAMMPMLLKDVFEEQRGKAMDAAFLEELAGFNGRLFFAGLMPTTTE</sequence>
<feature type="DNA-binding region" description="H-T-H motif" evidence="2">
    <location>
        <begin position="33"/>
        <end position="52"/>
    </location>
</feature>
<organism evidence="4 5">
    <name type="scientific">Methylobacter tundripaludum</name>
    <dbReference type="NCBI Taxonomy" id="173365"/>
    <lineage>
        <taxon>Bacteria</taxon>
        <taxon>Pseudomonadati</taxon>
        <taxon>Pseudomonadota</taxon>
        <taxon>Gammaproteobacteria</taxon>
        <taxon>Methylococcales</taxon>
        <taxon>Methylococcaceae</taxon>
        <taxon>Methylobacter</taxon>
    </lineage>
</organism>
<evidence type="ECO:0000313" key="5">
    <source>
        <dbReference type="Proteomes" id="UP000238071"/>
    </source>
</evidence>
<dbReference type="OrthoDB" id="6860332at2"/>
<evidence type="ECO:0000259" key="3">
    <source>
        <dbReference type="PROSITE" id="PS50977"/>
    </source>
</evidence>
<dbReference type="SUPFAM" id="SSF48498">
    <property type="entry name" value="Tetracyclin repressor-like, C-terminal domain"/>
    <property type="match status" value="1"/>
</dbReference>
<dbReference type="Proteomes" id="UP000238071">
    <property type="component" value="Unassembled WGS sequence"/>
</dbReference>
<name>A0A2S6H703_9GAMM</name>
<feature type="domain" description="HTH tetR-type" evidence="3">
    <location>
        <begin position="10"/>
        <end position="70"/>
    </location>
</feature>
<dbReference type="PANTHER" id="PTHR43479:SF11">
    <property type="entry name" value="ACREF_ENVCD OPERON REPRESSOR-RELATED"/>
    <property type="match status" value="1"/>
</dbReference>
<dbReference type="InterPro" id="IPR036271">
    <property type="entry name" value="Tet_transcr_reg_TetR-rel_C_sf"/>
</dbReference>
<evidence type="ECO:0000256" key="1">
    <source>
        <dbReference type="ARBA" id="ARBA00023125"/>
    </source>
</evidence>
<evidence type="ECO:0000256" key="2">
    <source>
        <dbReference type="PROSITE-ProRule" id="PRU00335"/>
    </source>
</evidence>
<keyword evidence="1 2" id="KW-0238">DNA-binding</keyword>
<dbReference type="PANTHER" id="PTHR43479">
    <property type="entry name" value="ACREF/ENVCD OPERON REPRESSOR-RELATED"/>
    <property type="match status" value="1"/>
</dbReference>
<accession>A0A2S6H703</accession>
<protein>
    <submittedName>
        <fullName evidence="4">TetR family transcriptional regulator</fullName>
    </submittedName>
</protein>
<keyword evidence="5" id="KW-1185">Reference proteome</keyword>
<dbReference type="RefSeq" id="WP_104422525.1">
    <property type="nucleotide sequence ID" value="NZ_PTIY01000002.1"/>
</dbReference>
<dbReference type="SUPFAM" id="SSF46689">
    <property type="entry name" value="Homeodomain-like"/>
    <property type="match status" value="1"/>
</dbReference>
<evidence type="ECO:0000313" key="4">
    <source>
        <dbReference type="EMBL" id="PPK73269.1"/>
    </source>
</evidence>
<proteinExistence type="predicted"/>
<dbReference type="Pfam" id="PF00440">
    <property type="entry name" value="TetR_N"/>
    <property type="match status" value="1"/>
</dbReference>
<comment type="caution">
    <text evidence="4">The sequence shown here is derived from an EMBL/GenBank/DDBJ whole genome shotgun (WGS) entry which is preliminary data.</text>
</comment>
<dbReference type="InterPro" id="IPR009057">
    <property type="entry name" value="Homeodomain-like_sf"/>
</dbReference>
<reference evidence="4 5" key="1">
    <citation type="submission" date="2018-02" db="EMBL/GenBank/DDBJ databases">
        <title>Subsurface microbial communities from deep shales in Ohio and West Virginia, USA.</title>
        <authorList>
            <person name="Wrighton K."/>
        </authorList>
    </citation>
    <scope>NUCLEOTIDE SEQUENCE [LARGE SCALE GENOMIC DNA]</scope>
    <source>
        <strain evidence="4 5">OWC-G53F</strain>
    </source>
</reference>
<dbReference type="GO" id="GO:0003677">
    <property type="term" value="F:DNA binding"/>
    <property type="evidence" value="ECO:0007669"/>
    <property type="project" value="UniProtKB-UniRule"/>
</dbReference>